<name>A0AC34F539_9BILA</name>
<evidence type="ECO:0000313" key="1">
    <source>
        <dbReference type="Proteomes" id="UP000887579"/>
    </source>
</evidence>
<protein>
    <submittedName>
        <fullName evidence="2">Uncharacterized protein</fullName>
    </submittedName>
</protein>
<dbReference type="Proteomes" id="UP000887579">
    <property type="component" value="Unplaced"/>
</dbReference>
<reference evidence="2" key="1">
    <citation type="submission" date="2022-11" db="UniProtKB">
        <authorList>
            <consortium name="WormBaseParasite"/>
        </authorList>
    </citation>
    <scope>IDENTIFICATION</scope>
</reference>
<dbReference type="WBParaSite" id="ES5_v2.g12051.t1">
    <property type="protein sequence ID" value="ES5_v2.g12051.t1"/>
    <property type="gene ID" value="ES5_v2.g12051"/>
</dbReference>
<accession>A0AC34F539</accession>
<proteinExistence type="predicted"/>
<sequence length="374" mass="42923">MDLTRFPFDNVTCRLTFESFNYNTDEVDYAWTDVGVLKMREKMELADYELMELNAERVKVEYPAGFWHELTMVFHFKRRAGWYILQAYLPTYLTIFISWISFVLGTKAIPARTMLGVNSLLAMTFQFGNIIRNLPRVSYVKAIDVWMLSCMTFVFCSLLELALVGYLSREDHQQNQPSPPPPPPPHQPVKAIQPPPQPTTVSIKPQQQQTQSQSQSQQAQYDQPPMNASVYRRSGAHKTDEENAALLSQPRDNDYGYIPPGYGLNGNLKSAMSMIAGSCACHNEQGYSSEHQILSQQNSYLATDDYNNDQNNLNSISSAPPAPQQSQSQQAQSFQPAKPIFPWELFARKIDRLSFFLFPLCFACFNVMYWWYYL</sequence>
<evidence type="ECO:0000313" key="2">
    <source>
        <dbReference type="WBParaSite" id="ES5_v2.g12051.t1"/>
    </source>
</evidence>
<organism evidence="1 2">
    <name type="scientific">Panagrolaimus sp. ES5</name>
    <dbReference type="NCBI Taxonomy" id="591445"/>
    <lineage>
        <taxon>Eukaryota</taxon>
        <taxon>Metazoa</taxon>
        <taxon>Ecdysozoa</taxon>
        <taxon>Nematoda</taxon>
        <taxon>Chromadorea</taxon>
        <taxon>Rhabditida</taxon>
        <taxon>Tylenchina</taxon>
        <taxon>Panagrolaimomorpha</taxon>
        <taxon>Panagrolaimoidea</taxon>
        <taxon>Panagrolaimidae</taxon>
        <taxon>Panagrolaimus</taxon>
    </lineage>
</organism>